<name>A0AAD9GFR1_BABDI</name>
<dbReference type="AlphaFoldDB" id="A0AAD9GFR1"/>
<evidence type="ECO:0000313" key="2">
    <source>
        <dbReference type="EMBL" id="KAK1937632.1"/>
    </source>
</evidence>
<proteinExistence type="predicted"/>
<organism evidence="2 3">
    <name type="scientific">Babesia divergens</name>
    <dbReference type="NCBI Taxonomy" id="32595"/>
    <lineage>
        <taxon>Eukaryota</taxon>
        <taxon>Sar</taxon>
        <taxon>Alveolata</taxon>
        <taxon>Apicomplexa</taxon>
        <taxon>Aconoidasida</taxon>
        <taxon>Piroplasmida</taxon>
        <taxon>Babesiidae</taxon>
        <taxon>Babesia</taxon>
    </lineage>
</organism>
<keyword evidence="3" id="KW-1185">Reference proteome</keyword>
<protein>
    <submittedName>
        <fullName evidence="2">Secreted antigen 1</fullName>
    </submittedName>
</protein>
<accession>A0AAD9GFR1</accession>
<feature type="signal peptide" evidence="1">
    <location>
        <begin position="1"/>
        <end position="21"/>
    </location>
</feature>
<gene>
    <name evidence="2" type="ORF">X943_003458</name>
</gene>
<dbReference type="EMBL" id="JAHBMH010000033">
    <property type="protein sequence ID" value="KAK1937632.1"/>
    <property type="molecule type" value="Genomic_DNA"/>
</dbReference>
<reference evidence="2" key="2">
    <citation type="submission" date="2021-05" db="EMBL/GenBank/DDBJ databases">
        <authorList>
            <person name="Pain A."/>
        </authorList>
    </citation>
    <scope>NUCLEOTIDE SEQUENCE</scope>
    <source>
        <strain evidence="2">1802A</strain>
    </source>
</reference>
<keyword evidence="1" id="KW-0732">Signal</keyword>
<sequence>MKFLGILRASGLCLLFSALQGNPVSCGIFNILKKANKQPPTGKMSDFVFANPVWHDSELATSFLFLKEFCRQVKAIQLDEKVFAEELVDVCGYLGHYLDYSSRRFSPKFGPGSVDRRNEIRKNLYEGKLKVEEKFEDYVQWLLKNIPFIITSYMGMVGESVMLSKEQLEANTDVGPLRFGFVYTGGAFQEMVNWLPGEPYSVPNFVGALKGLLEYLKKA</sequence>
<comment type="caution">
    <text evidence="2">The sequence shown here is derived from an EMBL/GenBank/DDBJ whole genome shotgun (WGS) entry which is preliminary data.</text>
</comment>
<feature type="chain" id="PRO_5042129382" evidence="1">
    <location>
        <begin position="22"/>
        <end position="219"/>
    </location>
</feature>
<evidence type="ECO:0000256" key="1">
    <source>
        <dbReference type="SAM" id="SignalP"/>
    </source>
</evidence>
<evidence type="ECO:0000313" key="3">
    <source>
        <dbReference type="Proteomes" id="UP001195914"/>
    </source>
</evidence>
<dbReference type="Proteomes" id="UP001195914">
    <property type="component" value="Unassembled WGS sequence"/>
</dbReference>
<reference evidence="2" key="1">
    <citation type="journal article" date="2014" name="Nucleic Acids Res.">
        <title>The evolutionary dynamics of variant antigen genes in Babesia reveal a history of genomic innovation underlying host-parasite interaction.</title>
        <authorList>
            <person name="Jackson A.P."/>
            <person name="Otto T.D."/>
            <person name="Darby A."/>
            <person name="Ramaprasad A."/>
            <person name="Xia D."/>
            <person name="Echaide I.E."/>
            <person name="Farber M."/>
            <person name="Gahlot S."/>
            <person name="Gamble J."/>
            <person name="Gupta D."/>
            <person name="Gupta Y."/>
            <person name="Jackson L."/>
            <person name="Malandrin L."/>
            <person name="Malas T.B."/>
            <person name="Moussa E."/>
            <person name="Nair M."/>
            <person name="Reid A.J."/>
            <person name="Sanders M."/>
            <person name="Sharma J."/>
            <person name="Tracey A."/>
            <person name="Quail M.A."/>
            <person name="Weir W."/>
            <person name="Wastling J.M."/>
            <person name="Hall N."/>
            <person name="Willadsen P."/>
            <person name="Lingelbach K."/>
            <person name="Shiels B."/>
            <person name="Tait A."/>
            <person name="Berriman M."/>
            <person name="Allred D.R."/>
            <person name="Pain A."/>
        </authorList>
    </citation>
    <scope>NUCLEOTIDE SEQUENCE</scope>
    <source>
        <strain evidence="2">1802A</strain>
    </source>
</reference>